<comment type="similarity">
    <text evidence="2 15">Belongs to the cation transport ATPase (P-type) (TC 3.A.3) family. Type IB subfamily.</text>
</comment>
<dbReference type="GO" id="GO:0016887">
    <property type="term" value="F:ATP hydrolysis activity"/>
    <property type="evidence" value="ECO:0007669"/>
    <property type="project" value="InterPro"/>
</dbReference>
<accession>A0A1I1P8Y0</accession>
<dbReference type="InterPro" id="IPR036412">
    <property type="entry name" value="HAD-like_sf"/>
</dbReference>
<dbReference type="InterPro" id="IPR023299">
    <property type="entry name" value="ATPase_P-typ_cyto_dom_N"/>
</dbReference>
<dbReference type="Proteomes" id="UP000198862">
    <property type="component" value="Unassembled WGS sequence"/>
</dbReference>
<keyword evidence="14 15" id="KW-0472">Membrane</keyword>
<keyword evidence="18" id="KW-1185">Reference proteome</keyword>
<dbReference type="FunFam" id="2.70.150.10:FF:000002">
    <property type="entry name" value="Copper-transporting ATPase 1, putative"/>
    <property type="match status" value="1"/>
</dbReference>
<dbReference type="CDD" id="cd02079">
    <property type="entry name" value="P-type_ATPase_HM"/>
    <property type="match status" value="1"/>
</dbReference>
<dbReference type="RefSeq" id="WP_091986893.1">
    <property type="nucleotide sequence ID" value="NZ_FOLO01000030.1"/>
</dbReference>
<dbReference type="Gene3D" id="3.40.50.1000">
    <property type="entry name" value="HAD superfamily/HAD-like"/>
    <property type="match status" value="1"/>
</dbReference>
<evidence type="ECO:0000256" key="11">
    <source>
        <dbReference type="ARBA" id="ARBA00022967"/>
    </source>
</evidence>
<dbReference type="Gene3D" id="3.40.1110.10">
    <property type="entry name" value="Calcium-transporting ATPase, cytoplasmic domain N"/>
    <property type="match status" value="1"/>
</dbReference>
<evidence type="ECO:0000256" key="6">
    <source>
        <dbReference type="ARBA" id="ARBA00022692"/>
    </source>
</evidence>
<keyword evidence="8 15" id="KW-0547">Nucleotide-binding</keyword>
<dbReference type="GO" id="GO:0055070">
    <property type="term" value="P:copper ion homeostasis"/>
    <property type="evidence" value="ECO:0007669"/>
    <property type="project" value="TreeGrafter"/>
</dbReference>
<dbReference type="Gene3D" id="3.30.70.100">
    <property type="match status" value="1"/>
</dbReference>
<evidence type="ECO:0000256" key="14">
    <source>
        <dbReference type="ARBA" id="ARBA00023136"/>
    </source>
</evidence>
<dbReference type="Pfam" id="PF12156">
    <property type="entry name" value="ATPase-cat_bd"/>
    <property type="match status" value="1"/>
</dbReference>
<proteinExistence type="inferred from homology"/>
<dbReference type="InterPro" id="IPR027256">
    <property type="entry name" value="P-typ_ATPase_IB"/>
</dbReference>
<dbReference type="Pfam" id="PF00403">
    <property type="entry name" value="HMA"/>
    <property type="match status" value="1"/>
</dbReference>
<dbReference type="SUPFAM" id="SSF55008">
    <property type="entry name" value="HMA, heavy metal-associated domain"/>
    <property type="match status" value="1"/>
</dbReference>
<comment type="subcellular location">
    <subcellularLocation>
        <location evidence="1">Cell membrane</location>
        <topology evidence="1">Multi-pass membrane protein</topology>
    </subcellularLocation>
</comment>
<dbReference type="NCBIfam" id="TIGR01512">
    <property type="entry name" value="ATPase-IB2_Cd"/>
    <property type="match status" value="1"/>
</dbReference>
<dbReference type="PRINTS" id="PR00119">
    <property type="entry name" value="CATATPASE"/>
</dbReference>
<dbReference type="PRINTS" id="PR00943">
    <property type="entry name" value="CUATPASE"/>
</dbReference>
<keyword evidence="9 15" id="KW-0067">ATP-binding</keyword>
<dbReference type="PANTHER" id="PTHR43520">
    <property type="entry name" value="ATP7, ISOFORM B"/>
    <property type="match status" value="1"/>
</dbReference>
<dbReference type="InterPro" id="IPR023214">
    <property type="entry name" value="HAD_sf"/>
</dbReference>
<dbReference type="NCBIfam" id="TIGR01525">
    <property type="entry name" value="ATPase-IB_hvy"/>
    <property type="match status" value="1"/>
</dbReference>
<dbReference type="NCBIfam" id="TIGR01511">
    <property type="entry name" value="ATPase-IB1_Cu"/>
    <property type="match status" value="1"/>
</dbReference>
<dbReference type="InterPro" id="IPR018303">
    <property type="entry name" value="ATPase_P-typ_P_site"/>
</dbReference>
<dbReference type="Pfam" id="PF00702">
    <property type="entry name" value="Hydrolase"/>
    <property type="match status" value="1"/>
</dbReference>
<feature type="transmembrane region" description="Helical" evidence="15">
    <location>
        <begin position="757"/>
        <end position="774"/>
    </location>
</feature>
<keyword evidence="13" id="KW-0406">Ion transport</keyword>
<dbReference type="GO" id="GO:0005886">
    <property type="term" value="C:plasma membrane"/>
    <property type="evidence" value="ECO:0007669"/>
    <property type="project" value="UniProtKB-SubCell"/>
</dbReference>
<evidence type="ECO:0000256" key="13">
    <source>
        <dbReference type="ARBA" id="ARBA00023065"/>
    </source>
</evidence>
<feature type="transmembrane region" description="Helical" evidence="15">
    <location>
        <begin position="437"/>
        <end position="457"/>
    </location>
</feature>
<dbReference type="GO" id="GO:0005507">
    <property type="term" value="F:copper ion binding"/>
    <property type="evidence" value="ECO:0007669"/>
    <property type="project" value="TreeGrafter"/>
</dbReference>
<dbReference type="PROSITE" id="PS50846">
    <property type="entry name" value="HMA_2"/>
    <property type="match status" value="1"/>
</dbReference>
<feature type="transmembrane region" description="Helical" evidence="15">
    <location>
        <begin position="192"/>
        <end position="212"/>
    </location>
</feature>
<dbReference type="OrthoDB" id="9814270at2"/>
<evidence type="ECO:0000256" key="12">
    <source>
        <dbReference type="ARBA" id="ARBA00022989"/>
    </source>
</evidence>
<dbReference type="AlphaFoldDB" id="A0A1I1P8Y0"/>
<keyword evidence="5" id="KW-0597">Phosphoprotein</keyword>
<gene>
    <name evidence="17" type="ORF">SAMN02745724_03361</name>
</gene>
<evidence type="ECO:0000256" key="15">
    <source>
        <dbReference type="RuleBase" id="RU362081"/>
    </source>
</evidence>
<evidence type="ECO:0000313" key="17">
    <source>
        <dbReference type="EMBL" id="SFD06364.1"/>
    </source>
</evidence>
<dbReference type="GO" id="GO:0043682">
    <property type="term" value="F:P-type divalent copper transporter activity"/>
    <property type="evidence" value="ECO:0007669"/>
    <property type="project" value="TreeGrafter"/>
</dbReference>
<dbReference type="SUPFAM" id="SSF56784">
    <property type="entry name" value="HAD-like"/>
    <property type="match status" value="1"/>
</dbReference>
<feature type="transmembrane region" description="Helical" evidence="15">
    <location>
        <begin position="257"/>
        <end position="279"/>
    </location>
</feature>
<evidence type="ECO:0000256" key="10">
    <source>
        <dbReference type="ARBA" id="ARBA00022842"/>
    </source>
</evidence>
<dbReference type="SUPFAM" id="SSF81665">
    <property type="entry name" value="Calcium ATPase, transmembrane domain M"/>
    <property type="match status" value="1"/>
</dbReference>
<dbReference type="PANTHER" id="PTHR43520:SF5">
    <property type="entry name" value="CATION-TRANSPORTING P-TYPE ATPASE-RELATED"/>
    <property type="match status" value="1"/>
</dbReference>
<evidence type="ECO:0000256" key="1">
    <source>
        <dbReference type="ARBA" id="ARBA00004651"/>
    </source>
</evidence>
<evidence type="ECO:0000256" key="5">
    <source>
        <dbReference type="ARBA" id="ARBA00022553"/>
    </source>
</evidence>
<name>A0A1I1P8Y0_9GAMM</name>
<protein>
    <submittedName>
        <fullName evidence="17">Cu2+-exporting ATPase</fullName>
    </submittedName>
</protein>
<reference evidence="17 18" key="1">
    <citation type="submission" date="2016-10" db="EMBL/GenBank/DDBJ databases">
        <authorList>
            <person name="de Groot N.N."/>
        </authorList>
    </citation>
    <scope>NUCLEOTIDE SEQUENCE [LARGE SCALE GENOMIC DNA]</scope>
    <source>
        <strain evidence="17 18">DSM 6059</strain>
    </source>
</reference>
<keyword evidence="3" id="KW-0813">Transport</keyword>
<dbReference type="GO" id="GO:0005524">
    <property type="term" value="F:ATP binding"/>
    <property type="evidence" value="ECO:0007669"/>
    <property type="project" value="UniProtKB-UniRule"/>
</dbReference>
<evidence type="ECO:0000256" key="4">
    <source>
        <dbReference type="ARBA" id="ARBA00022475"/>
    </source>
</evidence>
<keyword evidence="4 15" id="KW-1003">Cell membrane</keyword>
<dbReference type="InterPro" id="IPR001757">
    <property type="entry name" value="P_typ_ATPase"/>
</dbReference>
<keyword evidence="12 15" id="KW-1133">Transmembrane helix</keyword>
<dbReference type="SUPFAM" id="SSF81653">
    <property type="entry name" value="Calcium ATPase, transduction domain A"/>
    <property type="match status" value="1"/>
</dbReference>
<dbReference type="STRING" id="1123010.SAMN02745724_03361"/>
<evidence type="ECO:0000313" key="18">
    <source>
        <dbReference type="Proteomes" id="UP000198862"/>
    </source>
</evidence>
<sequence>MTYPSEQSHASSSSQSECFHCLESIPLGFIQTVDYQNQAQAVCCIGCQAVAESIISSGMTDYYKFRTTAAGKVQELIPEQLQMFKSYDDEDIQSDFINQTGDLSEVLLSVEGISCAACAWLIEKQLLSLGYISRVDVNTSTHRAMIMWDKSNLKLSTIIESLAKIGYKAYPFQPDIEEAQKQHVAKSYVRRLGVAGIMTMQVMMFAFALYFDMFSDMEDDFEQYFRWISFVLASPVILYSALPFLTSAVRALKAKQLNMDLPVSLAIFGAYAASTWATISNTGEVYFESICMFTFLLLLGKYLEFRARLKASEFTSNLQKLLPLTARVINNLEENIIAAKKLKLNDIVLVKPGEIIPADGFIIEGETSVDESMMTGEHAPVNKTINVQVYAGTTNHDGLIKINVNQLGSHTLINQIVSLQNKALTNRPKLAEITDKIAQWFVASLLVVACITATYWYQIDPEHAFWITISVLVATCPCALSLAIPTALTCGVANLTKKGVLIKKAHVLETLTKINSIAFDKTGTLTEGCFTLKKTHFLNTQYDQNTILALASALEFHSQHPIAKAFEFDTSKIHALDDVSVKTGFGIQALYNGQMIAIGKNAWFETLDLPVQVVLYINKKAVAAFELEDKTRDQAKALIHYLNDQKINTHLITGDPSQAGYSLANVLTINHVKVGCSPKDKQDQVSSLIKQGHVVAMVGDGVNDSPVFNTAHLSIAMESGADISKNTADIVLLNSDLSSIKHLLEISRKTRVIVKQNLTLSLVYNSAILPLAAMGMVQPWMAVIGMSASSIIVISNSLRLLKPL</sequence>
<keyword evidence="7 15" id="KW-0479">Metal-binding</keyword>
<dbReference type="EMBL" id="FOLO01000030">
    <property type="protein sequence ID" value="SFD06364.1"/>
    <property type="molecule type" value="Genomic_DNA"/>
</dbReference>
<evidence type="ECO:0000259" key="16">
    <source>
        <dbReference type="PROSITE" id="PS50846"/>
    </source>
</evidence>
<evidence type="ECO:0000256" key="9">
    <source>
        <dbReference type="ARBA" id="ARBA00022840"/>
    </source>
</evidence>
<keyword evidence="11" id="KW-1278">Translocase</keyword>
<feature type="transmembrane region" description="Helical" evidence="15">
    <location>
        <begin position="224"/>
        <end position="245"/>
    </location>
</feature>
<keyword evidence="10" id="KW-0460">Magnesium</keyword>
<dbReference type="InterPro" id="IPR023298">
    <property type="entry name" value="ATPase_P-typ_TM_dom_sf"/>
</dbReference>
<dbReference type="InterPro" id="IPR036163">
    <property type="entry name" value="HMA_dom_sf"/>
</dbReference>
<dbReference type="CDD" id="cd00371">
    <property type="entry name" value="HMA"/>
    <property type="match status" value="1"/>
</dbReference>
<dbReference type="NCBIfam" id="TIGR01494">
    <property type="entry name" value="ATPase_P-type"/>
    <property type="match status" value="1"/>
</dbReference>
<keyword evidence="6 15" id="KW-0812">Transmembrane</keyword>
<evidence type="ECO:0000256" key="2">
    <source>
        <dbReference type="ARBA" id="ARBA00006024"/>
    </source>
</evidence>
<evidence type="ECO:0000256" key="7">
    <source>
        <dbReference type="ARBA" id="ARBA00022723"/>
    </source>
</evidence>
<dbReference type="PROSITE" id="PS00154">
    <property type="entry name" value="ATPASE_E1_E2"/>
    <property type="match status" value="1"/>
</dbReference>
<feature type="transmembrane region" description="Helical" evidence="15">
    <location>
        <begin position="463"/>
        <end position="488"/>
    </location>
</feature>
<evidence type="ECO:0000256" key="8">
    <source>
        <dbReference type="ARBA" id="ARBA00022741"/>
    </source>
</evidence>
<dbReference type="InterPro" id="IPR021993">
    <property type="entry name" value="ATPase-cat-bd"/>
</dbReference>
<feature type="transmembrane region" description="Helical" evidence="15">
    <location>
        <begin position="285"/>
        <end position="303"/>
    </location>
</feature>
<dbReference type="InterPro" id="IPR059000">
    <property type="entry name" value="ATPase_P-type_domA"/>
</dbReference>
<feature type="domain" description="HMA" evidence="16">
    <location>
        <begin position="104"/>
        <end position="170"/>
    </location>
</feature>
<dbReference type="Pfam" id="PF00122">
    <property type="entry name" value="E1-E2_ATPase"/>
    <property type="match status" value="1"/>
</dbReference>
<dbReference type="InterPro" id="IPR006121">
    <property type="entry name" value="HMA_dom"/>
</dbReference>
<dbReference type="Gene3D" id="2.70.150.10">
    <property type="entry name" value="Calcium-transporting ATPase, cytoplasmic transduction domain A"/>
    <property type="match status" value="1"/>
</dbReference>
<evidence type="ECO:0000256" key="3">
    <source>
        <dbReference type="ARBA" id="ARBA00022448"/>
    </source>
</evidence>
<organism evidence="17 18">
    <name type="scientific">Pseudoalteromonas denitrificans DSM 6059</name>
    <dbReference type="NCBI Taxonomy" id="1123010"/>
    <lineage>
        <taxon>Bacteria</taxon>
        <taxon>Pseudomonadati</taxon>
        <taxon>Pseudomonadota</taxon>
        <taxon>Gammaproteobacteria</taxon>
        <taxon>Alteromonadales</taxon>
        <taxon>Pseudoalteromonadaceae</taxon>
        <taxon>Pseudoalteromonas</taxon>
    </lineage>
</organism>
<dbReference type="InterPro" id="IPR008250">
    <property type="entry name" value="ATPase_P-typ_transduc_dom_A_sf"/>
</dbReference>